<feature type="domain" description="HTH luxR-type" evidence="1">
    <location>
        <begin position="1"/>
        <end position="33"/>
    </location>
</feature>
<evidence type="ECO:0000259" key="1">
    <source>
        <dbReference type="PROSITE" id="PS50043"/>
    </source>
</evidence>
<dbReference type="InterPro" id="IPR036388">
    <property type="entry name" value="WH-like_DNA-bd_sf"/>
</dbReference>
<dbReference type="PROSITE" id="PS50043">
    <property type="entry name" value="HTH_LUXR_2"/>
    <property type="match status" value="1"/>
</dbReference>
<dbReference type="Proteomes" id="UP000197019">
    <property type="component" value="Chromosome"/>
</dbReference>
<evidence type="ECO:0000313" key="3">
    <source>
        <dbReference type="Proteomes" id="UP000197019"/>
    </source>
</evidence>
<dbReference type="EMBL" id="CP022129">
    <property type="protein sequence ID" value="ASF48696.1"/>
    <property type="molecule type" value="Genomic_DNA"/>
</dbReference>
<proteinExistence type="predicted"/>
<dbReference type="Pfam" id="PF00196">
    <property type="entry name" value="GerE"/>
    <property type="match status" value="1"/>
</dbReference>
<dbReference type="GO" id="GO:0006355">
    <property type="term" value="P:regulation of DNA-templated transcription"/>
    <property type="evidence" value="ECO:0007669"/>
    <property type="project" value="InterPro"/>
</dbReference>
<dbReference type="InterPro" id="IPR000792">
    <property type="entry name" value="Tscrpt_reg_LuxR_C"/>
</dbReference>
<dbReference type="Gene3D" id="1.10.10.10">
    <property type="entry name" value="Winged helix-like DNA-binding domain superfamily/Winged helix DNA-binding domain"/>
    <property type="match status" value="1"/>
</dbReference>
<dbReference type="SUPFAM" id="SSF46894">
    <property type="entry name" value="C-terminal effector domain of the bipartite response regulators"/>
    <property type="match status" value="1"/>
</dbReference>
<keyword evidence="3" id="KW-1185">Reference proteome</keyword>
<protein>
    <recommendedName>
        <fullName evidence="1">HTH luxR-type domain-containing protein</fullName>
    </recommendedName>
</protein>
<name>A0A1Z4C569_9GAMM</name>
<accession>A0A1Z4C569</accession>
<reference evidence="2 3" key="1">
    <citation type="submission" date="2017-06" db="EMBL/GenBank/DDBJ databases">
        <title>Genome Sequencing of the methanotroph Methylovulum psychrotolerants str. HV10-M2 isolated from a high-altitude environment.</title>
        <authorList>
            <person name="Mateos-Rivera A."/>
        </authorList>
    </citation>
    <scope>NUCLEOTIDE SEQUENCE [LARGE SCALE GENOMIC DNA]</scope>
    <source>
        <strain evidence="2 3">HV10_M2</strain>
    </source>
</reference>
<gene>
    <name evidence="2" type="ORF">CEK71_08885</name>
</gene>
<evidence type="ECO:0000313" key="2">
    <source>
        <dbReference type="EMBL" id="ASF48696.1"/>
    </source>
</evidence>
<organism evidence="2 3">
    <name type="scientific">Methylovulum psychrotolerans</name>
    <dbReference type="NCBI Taxonomy" id="1704499"/>
    <lineage>
        <taxon>Bacteria</taxon>
        <taxon>Pseudomonadati</taxon>
        <taxon>Pseudomonadota</taxon>
        <taxon>Gammaproteobacteria</taxon>
        <taxon>Methylococcales</taxon>
        <taxon>Methylococcaceae</taxon>
        <taxon>Methylovulum</taxon>
    </lineage>
</organism>
<dbReference type="AlphaFoldDB" id="A0A1Z4C569"/>
<dbReference type="KEGG" id="mpsy:CEK71_08885"/>
<dbReference type="GO" id="GO:0003677">
    <property type="term" value="F:DNA binding"/>
    <property type="evidence" value="ECO:0007669"/>
    <property type="project" value="InterPro"/>
</dbReference>
<dbReference type="InterPro" id="IPR016032">
    <property type="entry name" value="Sig_transdc_resp-reg_C-effctor"/>
</dbReference>
<dbReference type="OrthoDB" id="9796655at2"/>
<sequence length="37" mass="4318">MGEKTVKSHVSNILSKLYLTDRTQATAYAWRHRLLTQ</sequence>